<dbReference type="AlphaFoldDB" id="A0A2A8CVA1"/>
<protein>
    <recommendedName>
        <fullName evidence="1">Peptidase M15A C-terminal domain-containing protein</fullName>
    </recommendedName>
</protein>
<dbReference type="SUPFAM" id="SSF55166">
    <property type="entry name" value="Hedgehog/DD-peptidase"/>
    <property type="match status" value="1"/>
</dbReference>
<evidence type="ECO:0000313" key="2">
    <source>
        <dbReference type="EMBL" id="PEN12527.1"/>
    </source>
</evidence>
<sequence>MPVLPGGTARAVAFVSVVLLFLTGYVSVTELGDEVRARPNGEAMAQTAPAPVISSGVLSASWKDDAAHEDEPRSPLRLRFGDDLIRERVMAVSVMPGESVPVSIGNARSVEVTANAGEAVQGLGNQWLYHAPDKPGTARLTVRDTERDASLQLHIFVLKPWDHRGTSIEGYRIGRYQSEARGGLETYERPRGFVRVTETNRDVRVSPNFRLAQFLCKQQGGTTEFALLDTKLIQALEDVLAAVREKGHDAATLHVMSGFRTPFYNRAIGNTTIYSRHLYGDAADVFVDVDNDGRMDDLNRDGRVTEADARYLADIIESAAGEDGTFIGGLGTYGPASHRGPFVHLDFRGYTARW</sequence>
<gene>
    <name evidence="2" type="ORF">CRI94_13450</name>
</gene>
<keyword evidence="3" id="KW-1185">Reference proteome</keyword>
<dbReference type="Pfam" id="PF08291">
    <property type="entry name" value="Peptidase_M15_3"/>
    <property type="match status" value="1"/>
</dbReference>
<evidence type="ECO:0000259" key="1">
    <source>
        <dbReference type="Pfam" id="PF08291"/>
    </source>
</evidence>
<organism evidence="2 3">
    <name type="scientific">Longibacter salinarum</name>
    <dbReference type="NCBI Taxonomy" id="1850348"/>
    <lineage>
        <taxon>Bacteria</taxon>
        <taxon>Pseudomonadati</taxon>
        <taxon>Rhodothermota</taxon>
        <taxon>Rhodothermia</taxon>
        <taxon>Rhodothermales</taxon>
        <taxon>Salisaetaceae</taxon>
        <taxon>Longibacter</taxon>
    </lineage>
</organism>
<dbReference type="Proteomes" id="UP000220102">
    <property type="component" value="Unassembled WGS sequence"/>
</dbReference>
<dbReference type="EMBL" id="PDEQ01000007">
    <property type="protein sequence ID" value="PEN12527.1"/>
    <property type="molecule type" value="Genomic_DNA"/>
</dbReference>
<proteinExistence type="predicted"/>
<name>A0A2A8CVA1_9BACT</name>
<feature type="domain" description="Peptidase M15A C-terminal" evidence="1">
    <location>
        <begin position="208"/>
        <end position="305"/>
    </location>
</feature>
<dbReference type="Gene3D" id="3.30.1380.10">
    <property type="match status" value="1"/>
</dbReference>
<dbReference type="InterPro" id="IPR013230">
    <property type="entry name" value="Peptidase_M15A_C"/>
</dbReference>
<comment type="caution">
    <text evidence="2">The sequence shown here is derived from an EMBL/GenBank/DDBJ whole genome shotgun (WGS) entry which is preliminary data.</text>
</comment>
<dbReference type="OrthoDB" id="1494639at2"/>
<dbReference type="RefSeq" id="WP_098076738.1">
    <property type="nucleotide sequence ID" value="NZ_PDEQ01000007.1"/>
</dbReference>
<dbReference type="InterPro" id="IPR009045">
    <property type="entry name" value="Zn_M74/Hedgehog-like"/>
</dbReference>
<accession>A0A2A8CVA1</accession>
<evidence type="ECO:0000313" key="3">
    <source>
        <dbReference type="Proteomes" id="UP000220102"/>
    </source>
</evidence>
<reference evidence="2 3" key="1">
    <citation type="submission" date="2017-10" db="EMBL/GenBank/DDBJ databases">
        <title>Draft genome of Longibacter Salinarum.</title>
        <authorList>
            <person name="Goh K.M."/>
            <person name="Shamsir M.S."/>
            <person name="Lim S.W."/>
        </authorList>
    </citation>
    <scope>NUCLEOTIDE SEQUENCE [LARGE SCALE GENOMIC DNA]</scope>
    <source>
        <strain evidence="2 3">KCTC 52045</strain>
    </source>
</reference>